<organism evidence="1">
    <name type="scientific">Tuwongella immobilis</name>
    <dbReference type="NCBI Taxonomy" id="692036"/>
    <lineage>
        <taxon>Bacteria</taxon>
        <taxon>Pseudomonadati</taxon>
        <taxon>Planctomycetota</taxon>
        <taxon>Planctomycetia</taxon>
        <taxon>Gemmatales</taxon>
        <taxon>Gemmataceae</taxon>
        <taxon>Tuwongella</taxon>
    </lineage>
</organism>
<evidence type="ECO:0000313" key="1">
    <source>
        <dbReference type="EMBL" id="VIP05603.1"/>
    </source>
</evidence>
<protein>
    <submittedName>
        <fullName evidence="1">Uncharacterized protein</fullName>
    </submittedName>
</protein>
<name>A0A6C2YWS6_9BACT</name>
<accession>A0A6C2YWS6</accession>
<reference evidence="1" key="1">
    <citation type="submission" date="2019-04" db="EMBL/GenBank/DDBJ databases">
        <authorList>
            <consortium name="Science for Life Laboratories"/>
        </authorList>
    </citation>
    <scope>NUCLEOTIDE SEQUENCE</scope>
    <source>
        <strain evidence="1">MBLW1</strain>
    </source>
</reference>
<dbReference type="AlphaFoldDB" id="A0A6C2YWS6"/>
<gene>
    <name evidence="1" type="ORF">GMBLW1_35900</name>
</gene>
<dbReference type="InParanoid" id="A0A6C2YWS6"/>
<proteinExistence type="predicted"/>
<keyword evidence="2" id="KW-1185">Reference proteome</keyword>
<dbReference type="Proteomes" id="UP000464378">
    <property type="component" value="Chromosome"/>
</dbReference>
<dbReference type="RefSeq" id="WP_162660708.1">
    <property type="nucleotide sequence ID" value="NZ_LR593887.1"/>
</dbReference>
<evidence type="ECO:0000313" key="2">
    <source>
        <dbReference type="Proteomes" id="UP000464378"/>
    </source>
</evidence>
<dbReference type="EMBL" id="LR593887">
    <property type="protein sequence ID" value="VTS08561.1"/>
    <property type="molecule type" value="Genomic_DNA"/>
</dbReference>
<dbReference type="KEGG" id="tim:GMBLW1_35900"/>
<dbReference type="EMBL" id="LR586016">
    <property type="protein sequence ID" value="VIP05603.1"/>
    <property type="molecule type" value="Genomic_DNA"/>
</dbReference>
<sequence length="170" mass="18806">MPVESSSNSYCTGSQLLDYHDARLVGDLLSDAETRIAEGSIPTNPKVLAALRRASGDLESAALVGGRYKVTDLETLTGNALEYRIGLVADLAFWHLTKRRFPATKIEDVTGAQQAMDTLELLRTGERIFGVVEVMEAHNMGTVDVSQPVDRRPTTVQMARRFFGRRNHEE</sequence>